<evidence type="ECO:0000313" key="2">
    <source>
        <dbReference type="EMBL" id="MFF4522763.1"/>
    </source>
</evidence>
<comment type="caution">
    <text evidence="2">The sequence shown here is derived from an EMBL/GenBank/DDBJ whole genome shotgun (WGS) entry which is preliminary data.</text>
</comment>
<evidence type="ECO:0000259" key="1">
    <source>
        <dbReference type="Pfam" id="PF21302"/>
    </source>
</evidence>
<dbReference type="InterPro" id="IPR016718">
    <property type="entry name" value="rRNA_m1G-MeTrfase_A_prd"/>
</dbReference>
<dbReference type="Gene3D" id="3.40.50.150">
    <property type="entry name" value="Vaccinia Virus protein VP39"/>
    <property type="match status" value="1"/>
</dbReference>
<keyword evidence="3" id="KW-1185">Reference proteome</keyword>
<dbReference type="RefSeq" id="WP_387886722.1">
    <property type="nucleotide sequence ID" value="NZ_JBIAWJ010000006.1"/>
</dbReference>
<gene>
    <name evidence="2" type="ORF">ACFY1D_15260</name>
</gene>
<dbReference type="GO" id="GO:0008168">
    <property type="term" value="F:methyltransferase activity"/>
    <property type="evidence" value="ECO:0007669"/>
    <property type="project" value="UniProtKB-KW"/>
</dbReference>
<dbReference type="InterPro" id="IPR048647">
    <property type="entry name" value="RlmA_N"/>
</dbReference>
<dbReference type="Pfam" id="PF21302">
    <property type="entry name" value="Zn_ribbon_RlmA"/>
    <property type="match status" value="1"/>
</dbReference>
<dbReference type="GO" id="GO:0032259">
    <property type="term" value="P:methylation"/>
    <property type="evidence" value="ECO:0007669"/>
    <property type="project" value="UniProtKB-KW"/>
</dbReference>
<evidence type="ECO:0000313" key="3">
    <source>
        <dbReference type="Proteomes" id="UP001602058"/>
    </source>
</evidence>
<dbReference type="Proteomes" id="UP001602058">
    <property type="component" value="Unassembled WGS sequence"/>
</dbReference>
<dbReference type="SUPFAM" id="SSF53335">
    <property type="entry name" value="S-adenosyl-L-methionine-dependent methyltransferases"/>
    <property type="match status" value="1"/>
</dbReference>
<keyword evidence="2" id="KW-0489">Methyltransferase</keyword>
<reference evidence="2 3" key="1">
    <citation type="submission" date="2024-10" db="EMBL/GenBank/DDBJ databases">
        <title>The Natural Products Discovery Center: Release of the First 8490 Sequenced Strains for Exploring Actinobacteria Biosynthetic Diversity.</title>
        <authorList>
            <person name="Kalkreuter E."/>
            <person name="Kautsar S.A."/>
            <person name="Yang D."/>
            <person name="Bader C.D."/>
            <person name="Teijaro C.N."/>
            <person name="Fluegel L."/>
            <person name="Davis C.M."/>
            <person name="Simpson J.R."/>
            <person name="Lauterbach L."/>
            <person name="Steele A.D."/>
            <person name="Gui C."/>
            <person name="Meng S."/>
            <person name="Li G."/>
            <person name="Viehrig K."/>
            <person name="Ye F."/>
            <person name="Su P."/>
            <person name="Kiefer A.F."/>
            <person name="Nichols A."/>
            <person name="Cepeda A.J."/>
            <person name="Yan W."/>
            <person name="Fan B."/>
            <person name="Jiang Y."/>
            <person name="Adhikari A."/>
            <person name="Zheng C.-J."/>
            <person name="Schuster L."/>
            <person name="Cowan T.M."/>
            <person name="Smanski M.J."/>
            <person name="Chevrette M.G."/>
            <person name="De Carvalho L.P.S."/>
            <person name="Shen B."/>
        </authorList>
    </citation>
    <scope>NUCLEOTIDE SEQUENCE [LARGE SCALE GENOMIC DNA]</scope>
    <source>
        <strain evidence="2 3">NPDC001390</strain>
    </source>
</reference>
<organism evidence="2 3">
    <name type="scientific">Streptomyces bluensis</name>
    <dbReference type="NCBI Taxonomy" id="33897"/>
    <lineage>
        <taxon>Bacteria</taxon>
        <taxon>Bacillati</taxon>
        <taxon>Actinomycetota</taxon>
        <taxon>Actinomycetes</taxon>
        <taxon>Kitasatosporales</taxon>
        <taxon>Streptomycetaceae</taxon>
        <taxon>Streptomyces</taxon>
    </lineage>
</organism>
<name>A0ABW6UJ43_9ACTN</name>
<dbReference type="PIRSF" id="PIRSF018249">
    <property type="entry name" value="MyrA_prd"/>
    <property type="match status" value="1"/>
</dbReference>
<dbReference type="EMBL" id="JBIAWJ010000006">
    <property type="protein sequence ID" value="MFF4522763.1"/>
    <property type="molecule type" value="Genomic_DNA"/>
</dbReference>
<sequence>MPNPSHARPEPQHRLLDVLVCPLCGDSLGPADRALRCHRRHTFDVARHGYVSLLNGAKRPASADTAPMVQARAAFLRAGHYAPLARVLAGLVTTFCPSDSTVLDAGAGTGYYLAAVLDALPAAVGLGLDTSTYALRRAARAHIRAKAAAWDVWQPLPVRTHCVDLLLNVFAPRNGPEFQRVLRRSGTLLTVTPAPQHLGELRQHLGLLSVDPAKEARLQRTLDPYFRLDHAQALEYAVTLAAEDIDSLAGMGPTAHHVPRDELRRRTAPLKAPLQVTASFRVSVYRPR</sequence>
<accession>A0ABW6UJ43</accession>
<proteinExistence type="predicted"/>
<keyword evidence="2" id="KW-0808">Transferase</keyword>
<protein>
    <submittedName>
        <fullName evidence="2">RNA methyltransferase</fullName>
    </submittedName>
</protein>
<dbReference type="InterPro" id="IPR029063">
    <property type="entry name" value="SAM-dependent_MTases_sf"/>
</dbReference>
<feature type="domain" description="23S rRNA (guanine(745)-N(1))-methyltransferase N-terminal" evidence="1">
    <location>
        <begin position="20"/>
        <end position="54"/>
    </location>
</feature>